<dbReference type="Proteomes" id="UP000269721">
    <property type="component" value="Unassembled WGS sequence"/>
</dbReference>
<name>A0A4P9WDA0_9FUNG</name>
<feature type="region of interest" description="Disordered" evidence="1">
    <location>
        <begin position="239"/>
        <end position="318"/>
    </location>
</feature>
<protein>
    <submittedName>
        <fullName evidence="2">Uncharacterized protein</fullName>
    </submittedName>
</protein>
<evidence type="ECO:0000313" key="2">
    <source>
        <dbReference type="EMBL" id="RKO89623.1"/>
    </source>
</evidence>
<dbReference type="AlphaFoldDB" id="A0A4P9WDA0"/>
<keyword evidence="3" id="KW-1185">Reference proteome</keyword>
<evidence type="ECO:0000256" key="1">
    <source>
        <dbReference type="SAM" id="MobiDB-lite"/>
    </source>
</evidence>
<accession>A0A4P9WDA0</accession>
<organism evidence="2 3">
    <name type="scientific">Blyttiomyces helicus</name>
    <dbReference type="NCBI Taxonomy" id="388810"/>
    <lineage>
        <taxon>Eukaryota</taxon>
        <taxon>Fungi</taxon>
        <taxon>Fungi incertae sedis</taxon>
        <taxon>Chytridiomycota</taxon>
        <taxon>Chytridiomycota incertae sedis</taxon>
        <taxon>Chytridiomycetes</taxon>
        <taxon>Chytridiomycetes incertae sedis</taxon>
        <taxon>Blyttiomyces</taxon>
    </lineage>
</organism>
<gene>
    <name evidence="2" type="ORF">BDK51DRAFT_26013</name>
</gene>
<proteinExistence type="predicted"/>
<dbReference type="EMBL" id="KZ995985">
    <property type="protein sequence ID" value="RKO89623.1"/>
    <property type="molecule type" value="Genomic_DNA"/>
</dbReference>
<feature type="compositionally biased region" description="Basic and acidic residues" evidence="1">
    <location>
        <begin position="281"/>
        <end position="318"/>
    </location>
</feature>
<sequence length="318" mass="34736">MSANRSVRSWRGIISDGGRGRQWRWGGGDVGVFEADLFDEFQGRWPLNEEIVDDVLDVDPLWEGKIEDAVSALWQDGKPFDGAGNFVGTFNIVVLGMRTNMEGGSLSFEVSVNNLKDYCAEDEADRETIAEELVIFLSPVAGSKEIVFLLVFPMMADKSYGKVSIEAYWSSGMSGREREGQSAKWKLSVRAKVNCIRREGGRERESVKESGGDAVQERGAGVAGKGTYLLSHVGSRTLRERERVGVSKSGGKGCSIPESPPPPTHAHEAHLRRAKGIGRAQRGEANKGGRGGKEGRGGVLLREVREKDRVRGEENRAG</sequence>
<evidence type="ECO:0000313" key="3">
    <source>
        <dbReference type="Proteomes" id="UP000269721"/>
    </source>
</evidence>
<reference evidence="3" key="1">
    <citation type="journal article" date="2018" name="Nat. Microbiol.">
        <title>Leveraging single-cell genomics to expand the fungal tree of life.</title>
        <authorList>
            <person name="Ahrendt S.R."/>
            <person name="Quandt C.A."/>
            <person name="Ciobanu D."/>
            <person name="Clum A."/>
            <person name="Salamov A."/>
            <person name="Andreopoulos B."/>
            <person name="Cheng J.F."/>
            <person name="Woyke T."/>
            <person name="Pelin A."/>
            <person name="Henrissat B."/>
            <person name="Reynolds N.K."/>
            <person name="Benny G.L."/>
            <person name="Smith M.E."/>
            <person name="James T.Y."/>
            <person name="Grigoriev I.V."/>
        </authorList>
    </citation>
    <scope>NUCLEOTIDE SEQUENCE [LARGE SCALE GENOMIC DNA]</scope>
</reference>